<comment type="caution">
    <text evidence="2">The sequence shown here is derived from an EMBL/GenBank/DDBJ whole genome shotgun (WGS) entry which is preliminary data.</text>
</comment>
<evidence type="ECO:0000313" key="2">
    <source>
        <dbReference type="EMBL" id="TYB45715.1"/>
    </source>
</evidence>
<dbReference type="Gene3D" id="1.10.132.100">
    <property type="match status" value="1"/>
</dbReference>
<protein>
    <submittedName>
        <fullName evidence="2">Type I-E CRISPR-associated protein Cse1/CasA</fullName>
    </submittedName>
</protein>
<sequence>MPGKAPLAAFDLTRESWLPVLRDDGSEDELSLLDVFAQADTVRRLVGDVPTQELALLRLLLALLHDVVDGPTDLDHWQRLWEDGLPLHGDDGISKYLDRHRGRFDLLHSETPFFQTAGLQTAKKEIASLDRLVADVPNGAQFFTMRARGVERLSFAEAARWVVHAHAFDTSGIKTGADKDKRAKGGKVYPLGVGWTGNLGGVFVEGANLRETLLLNLIAFDTDNLRIDADRDRPAWRHPPPDPAEMEPLELSRRPAGVRDLYTWQSRRVRLAFDDEGVHGVVLAYGDPLSPRNKHMREPMTSWRRSQAQEKKLGEAQVYLPREHDPGKSAWRGLGALVAGRPPGADQRDEAAHIVRPRILDWVARLTVEGDFPPDFLIRARLIAARYGTQQSVIDEVVDDSVAMPVVLLHERDTRLGQAAIDAVADADRAVNVLGDLAADLARAVGAGSEPARARATAQAYGMLDGSFRDWLAALDPRHPPQPQRATWQDRARKILARLGAQEVADAGDGAWEGRVVQTGKGQELWLTSSRAEATFGYRLRKALPGTAPEPDESERQAPKEPMEASS</sequence>
<feature type="region of interest" description="Disordered" evidence="1">
    <location>
        <begin position="542"/>
        <end position="567"/>
    </location>
</feature>
<dbReference type="InterPro" id="IPR013381">
    <property type="entry name" value="CRISPR-assoc_prot_Cse1"/>
</dbReference>
<evidence type="ECO:0000313" key="3">
    <source>
        <dbReference type="Proteomes" id="UP000323380"/>
    </source>
</evidence>
<accession>A0A5D0NMS1</accession>
<organism evidence="2 3">
    <name type="scientific">Actinomadura chibensis</name>
    <dbReference type="NCBI Taxonomy" id="392828"/>
    <lineage>
        <taxon>Bacteria</taxon>
        <taxon>Bacillati</taxon>
        <taxon>Actinomycetota</taxon>
        <taxon>Actinomycetes</taxon>
        <taxon>Streptosporangiales</taxon>
        <taxon>Thermomonosporaceae</taxon>
        <taxon>Actinomadura</taxon>
    </lineage>
</organism>
<name>A0A5D0NMS1_9ACTN</name>
<keyword evidence="3" id="KW-1185">Reference proteome</keyword>
<feature type="compositionally biased region" description="Basic and acidic residues" evidence="1">
    <location>
        <begin position="554"/>
        <end position="567"/>
    </location>
</feature>
<dbReference type="NCBIfam" id="TIGR02547">
    <property type="entry name" value="casA_cse1"/>
    <property type="match status" value="1"/>
</dbReference>
<dbReference type="RefSeq" id="WP_067905457.1">
    <property type="nucleotide sequence ID" value="NZ_VSFG01000003.1"/>
</dbReference>
<proteinExistence type="predicted"/>
<dbReference type="AlphaFoldDB" id="A0A5D0NMS1"/>
<dbReference type="EMBL" id="VSFG01000003">
    <property type="protein sequence ID" value="TYB45715.1"/>
    <property type="molecule type" value="Genomic_DNA"/>
</dbReference>
<dbReference type="Pfam" id="PF09481">
    <property type="entry name" value="CRISPR_Cse1"/>
    <property type="match status" value="1"/>
</dbReference>
<evidence type="ECO:0000256" key="1">
    <source>
        <dbReference type="SAM" id="MobiDB-lite"/>
    </source>
</evidence>
<dbReference type="Proteomes" id="UP000323380">
    <property type="component" value="Unassembled WGS sequence"/>
</dbReference>
<dbReference type="STRING" id="1220554.GCA_001552135_08206"/>
<gene>
    <name evidence="2" type="primary">casA</name>
    <name evidence="2" type="ORF">FXF69_20100</name>
</gene>
<dbReference type="CDD" id="cd09729">
    <property type="entry name" value="Cse1_I-E"/>
    <property type="match status" value="1"/>
</dbReference>
<reference evidence="2 3" key="1">
    <citation type="submission" date="2019-08" db="EMBL/GenBank/DDBJ databases">
        <title>Actinomadura sp. nov. CYP1-5 isolated from mountain soil.</title>
        <authorList>
            <person name="Songsumanus A."/>
            <person name="Kuncharoen N."/>
            <person name="Kudo T."/>
            <person name="Yuki M."/>
            <person name="Igarashi Y."/>
            <person name="Tanasupawat S."/>
        </authorList>
    </citation>
    <scope>NUCLEOTIDE SEQUENCE [LARGE SCALE GENOMIC DNA]</scope>
    <source>
        <strain evidence="2 3">JCM 14158</strain>
    </source>
</reference>